<accession>A0A897N203</accession>
<keyword evidence="1" id="KW-0479">Metal-binding</keyword>
<evidence type="ECO:0000313" key="5">
    <source>
        <dbReference type="Proteomes" id="UP000663525"/>
    </source>
</evidence>
<dbReference type="Proteomes" id="UP000663525">
    <property type="component" value="Chromosome"/>
</dbReference>
<evidence type="ECO:0000256" key="2">
    <source>
        <dbReference type="SAM" id="MobiDB-lite"/>
    </source>
</evidence>
<proteinExistence type="predicted"/>
<name>A0A897N203_9EURY</name>
<feature type="region of interest" description="Disordered" evidence="2">
    <location>
        <begin position="89"/>
        <end position="110"/>
    </location>
</feature>
<dbReference type="GO" id="GO:0008270">
    <property type="term" value="F:zinc ion binding"/>
    <property type="evidence" value="ECO:0007669"/>
    <property type="project" value="UniProtKB-KW"/>
</dbReference>
<dbReference type="AlphaFoldDB" id="A0A897N203"/>
<evidence type="ECO:0000313" key="4">
    <source>
        <dbReference type="EMBL" id="QSG05119.1"/>
    </source>
</evidence>
<dbReference type="EMBL" id="CP064787">
    <property type="protein sequence ID" value="QSG05119.1"/>
    <property type="molecule type" value="Genomic_DNA"/>
</dbReference>
<dbReference type="PROSITE" id="PS50966">
    <property type="entry name" value="ZF_SWIM"/>
    <property type="match status" value="1"/>
</dbReference>
<protein>
    <submittedName>
        <fullName evidence="4">SWIM family zinc finger</fullName>
    </submittedName>
</protein>
<sequence length="110" mass="12557">MTALPLEEIPRRVLKRAQYEAFEFELVGEQIRVRNASYVDPENHEYELTIAEGIPIQCTCPADARFDSPCKHRVAVAIRRPILDLVTEVQSKNTGETPRLRVGNSAEERH</sequence>
<feature type="domain" description="SWIM-type" evidence="3">
    <location>
        <begin position="46"/>
        <end position="81"/>
    </location>
</feature>
<dbReference type="RefSeq" id="WP_229114786.1">
    <property type="nucleotide sequence ID" value="NZ_CP064787.1"/>
</dbReference>
<keyword evidence="1" id="KW-0863">Zinc-finger</keyword>
<evidence type="ECO:0000259" key="3">
    <source>
        <dbReference type="PROSITE" id="PS50966"/>
    </source>
</evidence>
<keyword evidence="1" id="KW-0862">Zinc</keyword>
<dbReference type="GeneID" id="68854401"/>
<dbReference type="InterPro" id="IPR007527">
    <property type="entry name" value="Znf_SWIM"/>
</dbReference>
<organism evidence="4 5">
    <name type="scientific">Halapricum desulfuricans</name>
    <dbReference type="NCBI Taxonomy" id="2841257"/>
    <lineage>
        <taxon>Archaea</taxon>
        <taxon>Methanobacteriati</taxon>
        <taxon>Methanobacteriota</taxon>
        <taxon>Stenosarchaea group</taxon>
        <taxon>Halobacteria</taxon>
        <taxon>Halobacteriales</taxon>
        <taxon>Haloarculaceae</taxon>
        <taxon>Halapricum</taxon>
    </lineage>
</organism>
<evidence type="ECO:0000256" key="1">
    <source>
        <dbReference type="PROSITE-ProRule" id="PRU00325"/>
    </source>
</evidence>
<dbReference type="Pfam" id="PF04434">
    <property type="entry name" value="SWIM"/>
    <property type="match status" value="1"/>
</dbReference>
<gene>
    <name evidence="4" type="ORF">HSR121_0765</name>
</gene>
<reference evidence="4" key="1">
    <citation type="submission" date="2020-11" db="EMBL/GenBank/DDBJ databases">
        <title>Carbohydrate-dependent, anaerobic sulfur respiration: A novel catabolism in halophilic archaea.</title>
        <authorList>
            <person name="Sorokin D.Y."/>
            <person name="Messina E."/>
            <person name="Smedile F."/>
            <person name="La Cono V."/>
            <person name="Hallsworth J.E."/>
            <person name="Yakimov M.M."/>
        </authorList>
    </citation>
    <scope>NUCLEOTIDE SEQUENCE</scope>
    <source>
        <strain evidence="4">HSR12-1</strain>
    </source>
</reference>